<dbReference type="RefSeq" id="WP_153477783.1">
    <property type="nucleotide sequence ID" value="NZ_VWNA01000001.1"/>
</dbReference>
<name>A0A6A7XZE3_9HYPH</name>
<comment type="caution">
    <text evidence="2">The sequence shown here is derived from an EMBL/GenBank/DDBJ whole genome shotgun (WGS) entry which is preliminary data.</text>
</comment>
<evidence type="ECO:0000313" key="2">
    <source>
        <dbReference type="EMBL" id="MQT11281.1"/>
    </source>
</evidence>
<gene>
    <name evidence="2" type="ORF">F0357_01050</name>
</gene>
<dbReference type="Gene3D" id="3.10.450.50">
    <property type="match status" value="1"/>
</dbReference>
<reference evidence="2 3" key="1">
    <citation type="submission" date="2019-09" db="EMBL/GenBank/DDBJ databases">
        <title>Segnochrobactrum spirostomi gen. nov., sp. nov., isolated from the ciliate Spirostomum cf. yagiui and description of a novel family, Segnochrobactraceae fam. nov. within the order Rhizobiales of the class Alphaproteobacteria.</title>
        <authorList>
            <person name="Akter S."/>
            <person name="Shazib S.U.A."/>
            <person name="Shin M.K."/>
        </authorList>
    </citation>
    <scope>NUCLEOTIDE SEQUENCE [LARGE SCALE GENOMIC DNA]</scope>
    <source>
        <strain evidence="2 3">Sp-1</strain>
    </source>
</reference>
<feature type="domain" description="SnoaL-like" evidence="1">
    <location>
        <begin position="8"/>
        <end position="120"/>
    </location>
</feature>
<evidence type="ECO:0000313" key="3">
    <source>
        <dbReference type="Proteomes" id="UP000332515"/>
    </source>
</evidence>
<dbReference type="AlphaFoldDB" id="A0A6A7XZE3"/>
<dbReference type="EMBL" id="VWNA01000001">
    <property type="protein sequence ID" value="MQT11281.1"/>
    <property type="molecule type" value="Genomic_DNA"/>
</dbReference>
<keyword evidence="3" id="KW-1185">Reference proteome</keyword>
<dbReference type="Pfam" id="PF12680">
    <property type="entry name" value="SnoaL_2"/>
    <property type="match status" value="1"/>
</dbReference>
<dbReference type="InterPro" id="IPR037401">
    <property type="entry name" value="SnoaL-like"/>
</dbReference>
<organism evidence="2 3">
    <name type="scientific">Segnochrobactrum spirostomi</name>
    <dbReference type="NCBI Taxonomy" id="2608987"/>
    <lineage>
        <taxon>Bacteria</taxon>
        <taxon>Pseudomonadati</taxon>
        <taxon>Pseudomonadota</taxon>
        <taxon>Alphaproteobacteria</taxon>
        <taxon>Hyphomicrobiales</taxon>
        <taxon>Segnochrobactraceae</taxon>
        <taxon>Segnochrobactrum</taxon>
    </lineage>
</organism>
<evidence type="ECO:0000259" key="1">
    <source>
        <dbReference type="Pfam" id="PF12680"/>
    </source>
</evidence>
<sequence length="125" mass="13389">MDPVPKIIEHYITAYNGRDVAAMLRCLTDDVHFVNRSGAEITAETVGIEAFAALAEQGVAFFSERRQEVTNAIVGAGHATLKIAYRATVAADLPNGWKAGQEIALEGVSLFTLRADKIAAITDIS</sequence>
<dbReference type="SUPFAM" id="SSF54427">
    <property type="entry name" value="NTF2-like"/>
    <property type="match status" value="1"/>
</dbReference>
<dbReference type="Proteomes" id="UP000332515">
    <property type="component" value="Unassembled WGS sequence"/>
</dbReference>
<protein>
    <submittedName>
        <fullName evidence="2">Nuclear transport factor 2 family protein</fullName>
    </submittedName>
</protein>
<accession>A0A6A7XZE3</accession>
<proteinExistence type="predicted"/>
<dbReference type="InterPro" id="IPR032710">
    <property type="entry name" value="NTF2-like_dom_sf"/>
</dbReference>